<sequence>MVDESSGTRDDTDDRTERSVAESDADVGADANRPDSGGGWGVADRSGDSERGDSVRDERTDDDDRIPLDLSDSSDAADADGVDADDEYTPESNSTPIEPGDPDVESALFVLLGAIAMVLVLVRLVMIPLG</sequence>
<keyword evidence="2" id="KW-0472">Membrane</keyword>
<keyword evidence="2" id="KW-1133">Transmembrane helix</keyword>
<dbReference type="Pfam" id="PF23994">
    <property type="entry name" value="DUF7312"/>
    <property type="match status" value="1"/>
</dbReference>
<feature type="compositionally biased region" description="Basic and acidic residues" evidence="1">
    <location>
        <begin position="45"/>
        <end position="59"/>
    </location>
</feature>
<gene>
    <name evidence="4" type="ORF">A6E15_13455</name>
</gene>
<evidence type="ECO:0000256" key="2">
    <source>
        <dbReference type="SAM" id="Phobius"/>
    </source>
</evidence>
<dbReference type="RefSeq" id="WP_076147001.1">
    <property type="nucleotide sequence ID" value="NZ_LWLN01000001.1"/>
</dbReference>
<accession>A0A1S8AZ81</accession>
<dbReference type="Proteomes" id="UP000189370">
    <property type="component" value="Unassembled WGS sequence"/>
</dbReference>
<dbReference type="EMBL" id="LWLN01000001">
    <property type="protein sequence ID" value="OLZ41927.1"/>
    <property type="molecule type" value="Genomic_DNA"/>
</dbReference>
<dbReference type="AlphaFoldDB" id="A0A1S8AZ81"/>
<feature type="domain" description="DUF7312" evidence="3">
    <location>
        <begin position="63"/>
        <end position="124"/>
    </location>
</feature>
<protein>
    <recommendedName>
        <fullName evidence="3">DUF7312 domain-containing protein</fullName>
    </recommendedName>
</protein>
<feature type="region of interest" description="Disordered" evidence="1">
    <location>
        <begin position="1"/>
        <end position="103"/>
    </location>
</feature>
<reference evidence="5" key="1">
    <citation type="submission" date="2016-04" db="EMBL/GenBank/DDBJ databases">
        <authorList>
            <person name="Chen S.-C."/>
            <person name="Lai M.-C."/>
        </authorList>
    </citation>
    <scope>NUCLEOTIDE SEQUENCE [LARGE SCALE GENOMIC DNA]</scope>
    <source>
        <strain evidence="5">AB14</strain>
    </source>
</reference>
<comment type="caution">
    <text evidence="4">The sequence shown here is derived from an EMBL/GenBank/DDBJ whole genome shotgun (WGS) entry which is preliminary data.</text>
</comment>
<keyword evidence="5" id="KW-1185">Reference proteome</keyword>
<name>A0A1S8AZ81_9EURY</name>
<organism evidence="4 5">
    <name type="scientific">Natrinema saccharevitans</name>
    <dbReference type="NCBI Taxonomy" id="301967"/>
    <lineage>
        <taxon>Archaea</taxon>
        <taxon>Methanobacteriati</taxon>
        <taxon>Methanobacteriota</taxon>
        <taxon>Stenosarchaea group</taxon>
        <taxon>Halobacteria</taxon>
        <taxon>Halobacteriales</taxon>
        <taxon>Natrialbaceae</taxon>
        <taxon>Natrinema</taxon>
    </lineage>
</organism>
<proteinExistence type="predicted"/>
<evidence type="ECO:0000313" key="4">
    <source>
        <dbReference type="EMBL" id="OLZ41927.1"/>
    </source>
</evidence>
<evidence type="ECO:0000259" key="3">
    <source>
        <dbReference type="Pfam" id="PF23994"/>
    </source>
</evidence>
<dbReference type="OrthoDB" id="177893at2157"/>
<dbReference type="InterPro" id="IPR055736">
    <property type="entry name" value="DUF7312"/>
</dbReference>
<keyword evidence="2" id="KW-0812">Transmembrane</keyword>
<feature type="compositionally biased region" description="Acidic residues" evidence="1">
    <location>
        <begin position="75"/>
        <end position="89"/>
    </location>
</feature>
<evidence type="ECO:0000313" key="5">
    <source>
        <dbReference type="Proteomes" id="UP000189370"/>
    </source>
</evidence>
<dbReference type="STRING" id="301967.A6E15_13455"/>
<evidence type="ECO:0000256" key="1">
    <source>
        <dbReference type="SAM" id="MobiDB-lite"/>
    </source>
</evidence>
<feature type="transmembrane region" description="Helical" evidence="2">
    <location>
        <begin position="106"/>
        <end position="126"/>
    </location>
</feature>
<feature type="compositionally biased region" description="Basic and acidic residues" evidence="1">
    <location>
        <begin position="1"/>
        <end position="21"/>
    </location>
</feature>